<evidence type="ECO:0000313" key="2">
    <source>
        <dbReference type="EMBL" id="KAK4003654.1"/>
    </source>
</evidence>
<name>A0ABQ9YST3_9CRUS</name>
<dbReference type="Gene3D" id="2.40.50.140">
    <property type="entry name" value="Nucleic acid-binding proteins"/>
    <property type="match status" value="1"/>
</dbReference>
<dbReference type="SUPFAM" id="SSF50249">
    <property type="entry name" value="Nucleic acid-binding proteins"/>
    <property type="match status" value="1"/>
</dbReference>
<comment type="caution">
    <text evidence="2">The sequence shown here is derived from an EMBL/GenBank/DDBJ whole genome shotgun (WGS) entry which is preliminary data.</text>
</comment>
<dbReference type="InterPro" id="IPR004365">
    <property type="entry name" value="NA-bd_OB_tRNA"/>
</dbReference>
<dbReference type="InterPro" id="IPR012340">
    <property type="entry name" value="NA-bd_OB-fold"/>
</dbReference>
<dbReference type="Proteomes" id="UP001234178">
    <property type="component" value="Unassembled WGS sequence"/>
</dbReference>
<accession>A0ABQ9YST3</accession>
<evidence type="ECO:0000259" key="1">
    <source>
        <dbReference type="Pfam" id="PF01336"/>
    </source>
</evidence>
<organism evidence="2 3">
    <name type="scientific">Daphnia magna</name>
    <dbReference type="NCBI Taxonomy" id="35525"/>
    <lineage>
        <taxon>Eukaryota</taxon>
        <taxon>Metazoa</taxon>
        <taxon>Ecdysozoa</taxon>
        <taxon>Arthropoda</taxon>
        <taxon>Crustacea</taxon>
        <taxon>Branchiopoda</taxon>
        <taxon>Diplostraca</taxon>
        <taxon>Cladocera</taxon>
        <taxon>Anomopoda</taxon>
        <taxon>Daphniidae</taxon>
        <taxon>Daphnia</taxon>
    </lineage>
</organism>
<proteinExistence type="predicted"/>
<feature type="domain" description="OB" evidence="1">
    <location>
        <begin position="47"/>
        <end position="124"/>
    </location>
</feature>
<gene>
    <name evidence="2" type="ORF">OUZ56_005410</name>
</gene>
<sequence>MPRDSDSEPEIENVQLGCSTQMETVPMNTAQPTFERIKNINPQLNKWKIKGRASRISRLFPIKENKRMFFFGLQDDSGTIKVKTFGKDAEKFYQVVQEGEFYTLQFAKVVPTANPTRKVKASKMSLKTLGPGRNHRGVEEFDDTNFDWLSYHENVKKMFELTNESPTATPALLQLWESTFSGRRRELETNVLPQGVFPLLEEFDLICGPGTCRIFRENWLKLVPNIIDIAGKQKISNKVAEILHRYRSLDSPDFETSSCAALELLPSLLPTRKLKDSCRFFFDCHEDSVNLAEAIRKPHRESPFILKHGSSFHIIADSKPYLYVSGESMEALLSLIATYYVFHQTYAKEVSTTLQFIQSEVLAADDPDTKYANSLTKFMQPFFTRIGCQNRYARGQLSY</sequence>
<dbReference type="EMBL" id="JAOYFB010000001">
    <property type="protein sequence ID" value="KAK4003654.1"/>
    <property type="molecule type" value="Genomic_DNA"/>
</dbReference>
<keyword evidence="3" id="KW-1185">Reference proteome</keyword>
<evidence type="ECO:0000313" key="3">
    <source>
        <dbReference type="Proteomes" id="UP001234178"/>
    </source>
</evidence>
<dbReference type="Pfam" id="PF01336">
    <property type="entry name" value="tRNA_anti-codon"/>
    <property type="match status" value="1"/>
</dbReference>
<reference evidence="2 3" key="1">
    <citation type="journal article" date="2023" name="Nucleic Acids Res.">
        <title>The hologenome of Daphnia magna reveals possible DNA methylation and microbiome-mediated evolution of the host genome.</title>
        <authorList>
            <person name="Chaturvedi A."/>
            <person name="Li X."/>
            <person name="Dhandapani V."/>
            <person name="Marshall H."/>
            <person name="Kissane S."/>
            <person name="Cuenca-Cambronero M."/>
            <person name="Asole G."/>
            <person name="Calvet F."/>
            <person name="Ruiz-Romero M."/>
            <person name="Marangio P."/>
            <person name="Guigo R."/>
            <person name="Rago D."/>
            <person name="Mirbahai L."/>
            <person name="Eastwood N."/>
            <person name="Colbourne J.K."/>
            <person name="Zhou J."/>
            <person name="Mallon E."/>
            <person name="Orsini L."/>
        </authorList>
    </citation>
    <scope>NUCLEOTIDE SEQUENCE [LARGE SCALE GENOMIC DNA]</scope>
    <source>
        <strain evidence="2">LRV0_1</strain>
    </source>
</reference>
<protein>
    <recommendedName>
        <fullName evidence="1">OB domain-containing protein</fullName>
    </recommendedName>
</protein>